<dbReference type="Gene3D" id="3.40.50.2000">
    <property type="entry name" value="Glycogen Phosphorylase B"/>
    <property type="match status" value="2"/>
</dbReference>
<dbReference type="EMBL" id="DWWB01000049">
    <property type="protein sequence ID" value="HJC66805.1"/>
    <property type="molecule type" value="Genomic_DNA"/>
</dbReference>
<dbReference type="CDD" id="cd03801">
    <property type="entry name" value="GT4_PimA-like"/>
    <property type="match status" value="1"/>
</dbReference>
<protein>
    <submittedName>
        <fullName evidence="2">Glycosyltransferase family 4 protein</fullName>
    </submittedName>
</protein>
<dbReference type="PANTHER" id="PTHR45947">
    <property type="entry name" value="SULFOQUINOVOSYL TRANSFERASE SQD2"/>
    <property type="match status" value="1"/>
</dbReference>
<feature type="domain" description="Glycosyl transferase family 1" evidence="1">
    <location>
        <begin position="194"/>
        <end position="359"/>
    </location>
</feature>
<comment type="caution">
    <text evidence="2">The sequence shown here is derived from an EMBL/GenBank/DDBJ whole genome shotgun (WGS) entry which is preliminary data.</text>
</comment>
<reference evidence="2" key="2">
    <citation type="submission" date="2021-04" db="EMBL/GenBank/DDBJ databases">
        <authorList>
            <person name="Gilroy R."/>
        </authorList>
    </citation>
    <scope>NUCLEOTIDE SEQUENCE</scope>
    <source>
        <strain evidence="2">CHK198-12963</strain>
    </source>
</reference>
<dbReference type="AlphaFoldDB" id="A0A9D2TDX5"/>
<evidence type="ECO:0000313" key="3">
    <source>
        <dbReference type="Proteomes" id="UP000823863"/>
    </source>
</evidence>
<reference evidence="2" key="1">
    <citation type="journal article" date="2021" name="PeerJ">
        <title>Extensive microbial diversity within the chicken gut microbiome revealed by metagenomics and culture.</title>
        <authorList>
            <person name="Gilroy R."/>
            <person name="Ravi A."/>
            <person name="Getino M."/>
            <person name="Pursley I."/>
            <person name="Horton D.L."/>
            <person name="Alikhan N.F."/>
            <person name="Baker D."/>
            <person name="Gharbi K."/>
            <person name="Hall N."/>
            <person name="Watson M."/>
            <person name="Adriaenssens E.M."/>
            <person name="Foster-Nyarko E."/>
            <person name="Jarju S."/>
            <person name="Secka A."/>
            <person name="Antonio M."/>
            <person name="Oren A."/>
            <person name="Chaudhuri R.R."/>
            <person name="La Ragione R."/>
            <person name="Hildebrand F."/>
            <person name="Pallen M.J."/>
        </authorList>
    </citation>
    <scope>NUCLEOTIDE SEQUENCE</scope>
    <source>
        <strain evidence="2">CHK198-12963</strain>
    </source>
</reference>
<dbReference type="InterPro" id="IPR050194">
    <property type="entry name" value="Glycosyltransferase_grp1"/>
</dbReference>
<name>A0A9D2TDX5_9FIRM</name>
<gene>
    <name evidence="2" type="ORF">H9931_08820</name>
</gene>
<dbReference type="Pfam" id="PF00534">
    <property type="entry name" value="Glycos_transf_1"/>
    <property type="match status" value="1"/>
</dbReference>
<dbReference type="Proteomes" id="UP000823863">
    <property type="component" value="Unassembled WGS sequence"/>
</dbReference>
<evidence type="ECO:0000259" key="1">
    <source>
        <dbReference type="Pfam" id="PF00534"/>
    </source>
</evidence>
<organism evidence="2 3">
    <name type="scientific">Candidatus Enterocloster excrementigallinarum</name>
    <dbReference type="NCBI Taxonomy" id="2838558"/>
    <lineage>
        <taxon>Bacteria</taxon>
        <taxon>Bacillati</taxon>
        <taxon>Bacillota</taxon>
        <taxon>Clostridia</taxon>
        <taxon>Lachnospirales</taxon>
        <taxon>Lachnospiraceae</taxon>
        <taxon>Enterocloster</taxon>
    </lineage>
</organism>
<dbReference type="PANTHER" id="PTHR45947:SF3">
    <property type="entry name" value="SULFOQUINOVOSYL TRANSFERASE SQD2"/>
    <property type="match status" value="1"/>
</dbReference>
<dbReference type="GO" id="GO:0016757">
    <property type="term" value="F:glycosyltransferase activity"/>
    <property type="evidence" value="ECO:0007669"/>
    <property type="project" value="InterPro"/>
</dbReference>
<evidence type="ECO:0000313" key="2">
    <source>
        <dbReference type="EMBL" id="HJC66805.1"/>
    </source>
</evidence>
<dbReference type="InterPro" id="IPR001296">
    <property type="entry name" value="Glyco_trans_1"/>
</dbReference>
<sequence length="384" mass="45016">MNIVIYTNILTPYRRYFYDLLWEEYRRNGDEFHVLLMAETEPNRNWAYKDLKTGYTKTMRGRTFIHRGIFIHINWGLKAVLRELKPDILVCAGSYLCPGIWQALKWKKKFHYDILYWSESHLNEQRSYSRFRIWARETLRKTVYKRFDGFWYAGKLSRQFIEKYSRPDSKMFFVQNLVDDNAYQRAGEISVEKRNELRNKLGVGLDRVVFICPARLSPVKGIDKFVDLMGKCRNKNNTTILIAGDGELRDLIENKATICGLDIRLLGVQPQSSIIDLYSMSDIFLLPSISDPNPLTCIEALWAGLPLFISNHCGNYPEVVVNGVNGYVFNYAKENEAISYLEYIIDNEPWRKSASEKSKLLAKERYDSKVVVKRIVSEMREMIK</sequence>
<accession>A0A9D2TDX5</accession>
<proteinExistence type="predicted"/>
<dbReference type="SUPFAM" id="SSF53756">
    <property type="entry name" value="UDP-Glycosyltransferase/glycogen phosphorylase"/>
    <property type="match status" value="1"/>
</dbReference>